<dbReference type="EMBL" id="CP053746">
    <property type="protein sequence ID" value="QKF49333.1"/>
    <property type="molecule type" value="Genomic_DNA"/>
</dbReference>
<sequence length="312" mass="35609">MITLRPDQRPQFSGHETFPLRQLWLRKAYDAVSYYRNLGLVAPKSIFSEDQSIARFGVGKNMVTSIRFWASACKIIEEKDGGYIPSKLADLLFDPDIGLDPFCESPATVWLMHWILSSTPQKTTTWFYVFNHITQQTFKRESIVEALVGLISEHNLRISVATLKRDVECCIRSYVPKLGGESPEELSESLLGELGLVTQNNKDSFEFRRGNKRTLPDGIFAYAMLDYWSELNHSSSVMAFDKIAHDYHSPGRVFKLDEQSVAERLMALEELTQGQLLWTEQAGIKQVAVKLNTNEDIEKAKESFLRVAYVKL</sequence>
<dbReference type="InterPro" id="IPR025248">
    <property type="entry name" value="DUF4007"/>
</dbReference>
<gene>
    <name evidence="2" type="ORF">FX982_00252</name>
</gene>
<feature type="domain" description="DUF4007" evidence="1">
    <location>
        <begin position="12"/>
        <end position="297"/>
    </location>
</feature>
<keyword evidence="3" id="KW-1185">Reference proteome</keyword>
<evidence type="ECO:0000313" key="2">
    <source>
        <dbReference type="EMBL" id="QKF49333.1"/>
    </source>
</evidence>
<dbReference type="RefSeq" id="WP_172609338.1">
    <property type="nucleotide sequence ID" value="NZ_CP053746.1"/>
</dbReference>
<proteinExistence type="predicted"/>
<accession>A0A6M8MFY5</accession>
<reference evidence="3" key="1">
    <citation type="submission" date="2019-12" db="EMBL/GenBank/DDBJ databases">
        <title>Endophytic bacteria associated with Panax ginseng seedlings.</title>
        <authorList>
            <person name="Park J.M."/>
            <person name="Shin R."/>
            <person name="Jo S.H."/>
        </authorList>
    </citation>
    <scope>NUCLEOTIDE SEQUENCE [LARGE SCALE GENOMIC DNA]</scope>
    <source>
        <strain evidence="3">PgKB30</strain>
    </source>
</reference>
<dbReference type="Proteomes" id="UP000501989">
    <property type="component" value="Chromosome"/>
</dbReference>
<dbReference type="KEGG" id="pgg:FX982_00252"/>
<protein>
    <recommendedName>
        <fullName evidence="1">DUF4007 domain-containing protein</fullName>
    </recommendedName>
</protein>
<organism evidence="2 3">
    <name type="scientific">Pseudomonas graminis</name>
    <dbReference type="NCBI Taxonomy" id="158627"/>
    <lineage>
        <taxon>Bacteria</taxon>
        <taxon>Pseudomonadati</taxon>
        <taxon>Pseudomonadota</taxon>
        <taxon>Gammaproteobacteria</taxon>
        <taxon>Pseudomonadales</taxon>
        <taxon>Pseudomonadaceae</taxon>
        <taxon>Pseudomonas</taxon>
    </lineage>
</organism>
<evidence type="ECO:0000259" key="1">
    <source>
        <dbReference type="Pfam" id="PF13182"/>
    </source>
</evidence>
<name>A0A6M8MFY5_9PSED</name>
<dbReference type="AlphaFoldDB" id="A0A6M8MFY5"/>
<evidence type="ECO:0000313" key="3">
    <source>
        <dbReference type="Proteomes" id="UP000501989"/>
    </source>
</evidence>
<dbReference type="Pfam" id="PF13182">
    <property type="entry name" value="DUF4007"/>
    <property type="match status" value="1"/>
</dbReference>